<protein>
    <submittedName>
        <fullName evidence="1">Uncharacterized protein</fullName>
    </submittedName>
</protein>
<dbReference type="Proteomes" id="UP000232720">
    <property type="component" value="Genome"/>
</dbReference>
<evidence type="ECO:0000313" key="1">
    <source>
        <dbReference type="EMBL" id="BAC67342.1"/>
    </source>
</evidence>
<keyword evidence="2" id="KW-1185">Reference proteome</keyword>
<dbReference type="EMBL" id="AP006270">
    <property type="protein sequence ID" value="BAC67342.1"/>
    <property type="molecule type" value="Genomic_DNA"/>
</dbReference>
<proteinExistence type="predicted"/>
<organism evidence="1 2">
    <name type="scientific">Adoxophyes honmai nucleopolyhedrovirus</name>
    <dbReference type="NCBI Taxonomy" id="224399"/>
    <lineage>
        <taxon>Viruses</taxon>
        <taxon>Viruses incertae sedis</taxon>
        <taxon>Naldaviricetes</taxon>
        <taxon>Lefavirales</taxon>
        <taxon>Baculoviridae</taxon>
        <taxon>Alphabaculovirus</taxon>
        <taxon>Alphabaculovirus adhonmai</taxon>
    </lineage>
</organism>
<dbReference type="Pfam" id="PF07346">
    <property type="entry name" value="DUF1477"/>
    <property type="match status" value="1"/>
</dbReference>
<accession>Q80LK5</accession>
<dbReference type="GeneID" id="1485833"/>
<name>Q80LK5_NPVAH</name>
<dbReference type="InterPro" id="IPR009946">
    <property type="entry name" value="AcMNPV_Orf4"/>
</dbReference>
<dbReference type="OrthoDB" id="19035at10239"/>
<reference evidence="1 2" key="1">
    <citation type="journal article" date="2003" name="Virology">
        <title>Genome sequence and organization of a nucleopolyhedrovirus isolated from the smaller tea tortrix, Adoxophyes honmai.</title>
        <authorList>
            <person name="Nakai M."/>
            <person name="Goto C."/>
            <person name="Kang W."/>
            <person name="Shikata M."/>
            <person name="Luque T."/>
            <person name="Kunimi Y."/>
        </authorList>
    </citation>
    <scope>NUCLEOTIDE SEQUENCE [LARGE SCALE GENOMIC DNA]</scope>
    <source>
        <strain evidence="1 2">ADN001</strain>
    </source>
</reference>
<evidence type="ECO:0000313" key="2">
    <source>
        <dbReference type="Proteomes" id="UP000232720"/>
    </source>
</evidence>
<dbReference type="KEGG" id="vg:1485833"/>
<sequence length="119" mass="13839">MQKLQYNPNRLLATIVDLNVLSDLTDRRYESMLCKLSNKLTMQTLNRFVYGNLELTKCKNILNIIIKTEQLVRNKSVVLNLIVNFLIRHSDGVSFQCMLNTKLLGYFLETYYNNNSSIA</sequence>
<dbReference type="RefSeq" id="NP_818738.1">
    <property type="nucleotide sequence ID" value="NC_004690.1"/>
</dbReference>
<organismHost>
    <name type="scientific">Adoxophyes honmai</name>
    <name type="common">Smaller tea tortrix moth</name>
    <dbReference type="NCBI Taxonomy" id="85585"/>
</organismHost>